<proteinExistence type="predicted"/>
<dbReference type="EMBL" id="VSRR010103829">
    <property type="protein sequence ID" value="MPC95872.1"/>
    <property type="molecule type" value="Genomic_DNA"/>
</dbReference>
<dbReference type="Proteomes" id="UP000324222">
    <property type="component" value="Unassembled WGS sequence"/>
</dbReference>
<evidence type="ECO:0000313" key="1">
    <source>
        <dbReference type="EMBL" id="MPC95872.1"/>
    </source>
</evidence>
<gene>
    <name evidence="1" type="ORF">E2C01_091101</name>
</gene>
<reference evidence="1" key="1">
    <citation type="submission" date="2019-05" db="EMBL/GenBank/DDBJ databases">
        <title>Another draft genome of Portunus trituberculatus and its Hox gene families provides insights of decapod evolution.</title>
        <authorList>
            <person name="Jeong J.-H."/>
            <person name="Song I."/>
            <person name="Kim S."/>
            <person name="Choi T."/>
            <person name="Kim D."/>
            <person name="Ryu S."/>
            <person name="Kim W."/>
        </authorList>
    </citation>
    <scope>NUCLEOTIDE SEQUENCE [LARGE SCALE GENOMIC DNA]</scope>
    <source>
        <tissue evidence="1">Muscle</tissue>
    </source>
</reference>
<name>A0A5B7JIA4_PORTR</name>
<sequence length="35" mass="4139">MTPAKSIGIKPNHFPAWTKDLYRPCQEYEYYEGFG</sequence>
<organism evidence="1 2">
    <name type="scientific">Portunus trituberculatus</name>
    <name type="common">Swimming crab</name>
    <name type="synonym">Neptunus trituberculatus</name>
    <dbReference type="NCBI Taxonomy" id="210409"/>
    <lineage>
        <taxon>Eukaryota</taxon>
        <taxon>Metazoa</taxon>
        <taxon>Ecdysozoa</taxon>
        <taxon>Arthropoda</taxon>
        <taxon>Crustacea</taxon>
        <taxon>Multicrustacea</taxon>
        <taxon>Malacostraca</taxon>
        <taxon>Eumalacostraca</taxon>
        <taxon>Eucarida</taxon>
        <taxon>Decapoda</taxon>
        <taxon>Pleocyemata</taxon>
        <taxon>Brachyura</taxon>
        <taxon>Eubrachyura</taxon>
        <taxon>Portunoidea</taxon>
        <taxon>Portunidae</taxon>
        <taxon>Portuninae</taxon>
        <taxon>Portunus</taxon>
    </lineage>
</organism>
<accession>A0A5B7JIA4</accession>
<comment type="caution">
    <text evidence="1">The sequence shown here is derived from an EMBL/GenBank/DDBJ whole genome shotgun (WGS) entry which is preliminary data.</text>
</comment>
<evidence type="ECO:0000313" key="2">
    <source>
        <dbReference type="Proteomes" id="UP000324222"/>
    </source>
</evidence>
<keyword evidence="2" id="KW-1185">Reference proteome</keyword>
<protein>
    <submittedName>
        <fullName evidence="1">Uncharacterized protein</fullName>
    </submittedName>
</protein>
<dbReference type="AlphaFoldDB" id="A0A5B7JIA4"/>